<keyword evidence="2" id="KW-0805">Transcription regulation</keyword>
<dbReference type="Pfam" id="PF03466">
    <property type="entry name" value="LysR_substrate"/>
    <property type="match status" value="1"/>
</dbReference>
<evidence type="ECO:0000256" key="3">
    <source>
        <dbReference type="ARBA" id="ARBA00023125"/>
    </source>
</evidence>
<dbReference type="InterPro" id="IPR005119">
    <property type="entry name" value="LysR_subst-bd"/>
</dbReference>
<dbReference type="SUPFAM" id="SSF53850">
    <property type="entry name" value="Periplasmic binding protein-like II"/>
    <property type="match status" value="1"/>
</dbReference>
<evidence type="ECO:0000313" key="7">
    <source>
        <dbReference type="Proteomes" id="UP000649345"/>
    </source>
</evidence>
<dbReference type="AlphaFoldDB" id="A0A923RNV2"/>
<evidence type="ECO:0000256" key="2">
    <source>
        <dbReference type="ARBA" id="ARBA00023015"/>
    </source>
</evidence>
<evidence type="ECO:0000256" key="1">
    <source>
        <dbReference type="ARBA" id="ARBA00009437"/>
    </source>
</evidence>
<name>A0A923RNV2_9FIRM</name>
<accession>A0A923RNV2</accession>
<dbReference type="PROSITE" id="PS50931">
    <property type="entry name" value="HTH_LYSR"/>
    <property type="match status" value="1"/>
</dbReference>
<dbReference type="GO" id="GO:0000976">
    <property type="term" value="F:transcription cis-regulatory region binding"/>
    <property type="evidence" value="ECO:0007669"/>
    <property type="project" value="TreeGrafter"/>
</dbReference>
<sequence>MDTQNLKTFLTLAGVKNFTRTAELMYIAQSTVTNRIAELEKEVGKPLFIRNKKNISLTREGLLFQDYARRILDLEERSILELNSPAFSRTALRIGTTNTIYECFLAPALIRLLKEDTGYAVNLTISHSVSLLKDLQDGLLDLVFTYQPLQKSGFRCRLFKTEELLLVTSPSNPRCRDAVRKEDLPSLNYLFCNFALQEVGQFIRELFPPFYQFPFEIDNSTKLTDYLLAGIGYSFLPTGLVQPLIEAGSLCVVRLLDFGAPRINCYECFPEGKEPVLLL</sequence>
<reference evidence="6" key="1">
    <citation type="submission" date="2020-08" db="EMBL/GenBank/DDBJ databases">
        <title>Genome public.</title>
        <authorList>
            <person name="Liu C."/>
            <person name="Sun Q."/>
        </authorList>
    </citation>
    <scope>NUCLEOTIDE SEQUENCE</scope>
    <source>
        <strain evidence="6">NSJ-68</strain>
    </source>
</reference>
<evidence type="ECO:0000256" key="4">
    <source>
        <dbReference type="ARBA" id="ARBA00023163"/>
    </source>
</evidence>
<dbReference type="PANTHER" id="PTHR30126:SF40">
    <property type="entry name" value="HTH-TYPE TRANSCRIPTIONAL REGULATOR GLTR"/>
    <property type="match status" value="1"/>
</dbReference>
<keyword evidence="4" id="KW-0804">Transcription</keyword>
<feature type="domain" description="HTH lysR-type" evidence="5">
    <location>
        <begin position="1"/>
        <end position="58"/>
    </location>
</feature>
<protein>
    <submittedName>
        <fullName evidence="6">LysR family transcriptional regulator</fullName>
    </submittedName>
</protein>
<dbReference type="PRINTS" id="PR00039">
    <property type="entry name" value="HTHLYSR"/>
</dbReference>
<keyword evidence="7" id="KW-1185">Reference proteome</keyword>
<comment type="caution">
    <text evidence="6">The sequence shown here is derived from an EMBL/GenBank/DDBJ whole genome shotgun (WGS) entry which is preliminary data.</text>
</comment>
<dbReference type="GO" id="GO:0003700">
    <property type="term" value="F:DNA-binding transcription factor activity"/>
    <property type="evidence" value="ECO:0007669"/>
    <property type="project" value="InterPro"/>
</dbReference>
<dbReference type="InterPro" id="IPR000847">
    <property type="entry name" value="LysR_HTH_N"/>
</dbReference>
<dbReference type="InterPro" id="IPR036388">
    <property type="entry name" value="WH-like_DNA-bd_sf"/>
</dbReference>
<dbReference type="Proteomes" id="UP000649345">
    <property type="component" value="Unassembled WGS sequence"/>
</dbReference>
<organism evidence="6 7">
    <name type="scientific">Anaerosacchariphilus hominis</name>
    <dbReference type="NCBI Taxonomy" id="2763017"/>
    <lineage>
        <taxon>Bacteria</taxon>
        <taxon>Bacillati</taxon>
        <taxon>Bacillota</taxon>
        <taxon>Clostridia</taxon>
        <taxon>Lachnospirales</taxon>
        <taxon>Lachnospiraceae</taxon>
        <taxon>Anaerosacchariphilus</taxon>
    </lineage>
</organism>
<dbReference type="Gene3D" id="3.40.190.10">
    <property type="entry name" value="Periplasmic binding protein-like II"/>
    <property type="match status" value="2"/>
</dbReference>
<dbReference type="Pfam" id="PF00126">
    <property type="entry name" value="HTH_1"/>
    <property type="match status" value="1"/>
</dbReference>
<evidence type="ECO:0000259" key="5">
    <source>
        <dbReference type="PROSITE" id="PS50931"/>
    </source>
</evidence>
<proteinExistence type="inferred from homology"/>
<dbReference type="Gene3D" id="1.10.10.10">
    <property type="entry name" value="Winged helix-like DNA-binding domain superfamily/Winged helix DNA-binding domain"/>
    <property type="match status" value="1"/>
</dbReference>
<dbReference type="SUPFAM" id="SSF46785">
    <property type="entry name" value="Winged helix' DNA-binding domain"/>
    <property type="match status" value="1"/>
</dbReference>
<comment type="similarity">
    <text evidence="1">Belongs to the LysR transcriptional regulatory family.</text>
</comment>
<dbReference type="PANTHER" id="PTHR30126">
    <property type="entry name" value="HTH-TYPE TRANSCRIPTIONAL REGULATOR"/>
    <property type="match status" value="1"/>
</dbReference>
<gene>
    <name evidence="6" type="ORF">H8S44_14205</name>
</gene>
<dbReference type="EMBL" id="JACOOR010000009">
    <property type="protein sequence ID" value="MBC5660911.1"/>
    <property type="molecule type" value="Genomic_DNA"/>
</dbReference>
<dbReference type="CDD" id="cd05466">
    <property type="entry name" value="PBP2_LTTR_substrate"/>
    <property type="match status" value="1"/>
</dbReference>
<keyword evidence="3" id="KW-0238">DNA-binding</keyword>
<evidence type="ECO:0000313" key="6">
    <source>
        <dbReference type="EMBL" id="MBC5660911.1"/>
    </source>
</evidence>
<dbReference type="RefSeq" id="WP_186873859.1">
    <property type="nucleotide sequence ID" value="NZ_JACOOR010000009.1"/>
</dbReference>
<dbReference type="InterPro" id="IPR036390">
    <property type="entry name" value="WH_DNA-bd_sf"/>
</dbReference>